<evidence type="ECO:0000313" key="1">
    <source>
        <dbReference type="EnsemblPlants" id="MELO3C029177.2.1"/>
    </source>
</evidence>
<reference evidence="1" key="1">
    <citation type="submission" date="2023-03" db="UniProtKB">
        <authorList>
            <consortium name="EnsemblPlants"/>
        </authorList>
    </citation>
    <scope>IDENTIFICATION</scope>
</reference>
<dbReference type="AlphaFoldDB" id="A0A9I9E5T9"/>
<name>A0A9I9E5T9_CUCME</name>
<organism evidence="1">
    <name type="scientific">Cucumis melo</name>
    <name type="common">Muskmelon</name>
    <dbReference type="NCBI Taxonomy" id="3656"/>
    <lineage>
        <taxon>Eukaryota</taxon>
        <taxon>Viridiplantae</taxon>
        <taxon>Streptophyta</taxon>
        <taxon>Embryophyta</taxon>
        <taxon>Tracheophyta</taxon>
        <taxon>Spermatophyta</taxon>
        <taxon>Magnoliopsida</taxon>
        <taxon>eudicotyledons</taxon>
        <taxon>Gunneridae</taxon>
        <taxon>Pentapetalae</taxon>
        <taxon>rosids</taxon>
        <taxon>fabids</taxon>
        <taxon>Cucurbitales</taxon>
        <taxon>Cucurbitaceae</taxon>
        <taxon>Benincaseae</taxon>
        <taxon>Cucumis</taxon>
    </lineage>
</organism>
<dbReference type="Gramene" id="MELO3C029177.2.1">
    <property type="protein sequence ID" value="MELO3C029177.2.1"/>
    <property type="gene ID" value="MELO3C029177.2"/>
</dbReference>
<accession>A0A9I9E5T9</accession>
<protein>
    <submittedName>
        <fullName evidence="1">Uncharacterized protein</fullName>
    </submittedName>
</protein>
<dbReference type="EnsemblPlants" id="MELO3C029177.2.1">
    <property type="protein sequence ID" value="MELO3C029177.2.1"/>
    <property type="gene ID" value="MELO3C029177.2"/>
</dbReference>
<sequence>MTFPPFNLTFYQPWKDYSLELTNLQKMDEVHACQTLQLVISNILSKKPLDLQFLLPQDIEISRVFEWERNLIRTQDSNPQQKKLLIVEDQLREFLHEFDSTLSCGLVSIHSY</sequence>
<proteinExistence type="predicted"/>